<sequence>MIVQKRRTRHGARGARKVKTGCLTCKTRHKKCDERRPECLRCTKAGWRCDFVTLAPSSRLMTSHRDQPRDGETSSPLSISSLTLHDQPAQLLLTEVELIHMEYFHRICAKEFALFFDLPAWENLILQQTRQEVFLHHAGLAIGALSRSRYHPSTTTAGPTSSSLGPQSPTLFSIRQYGLAMQELHSRLHGGLSGQRLELAALASVVFSQIEFLLGIDSQLEVHLRAGGAVLRALQRREGCGMPSMSVSGNQGSNRSEGEDLAPCNSYNILANAIGQLSAQVDSLKRFRRARL</sequence>
<feature type="domain" description="Zn(2)-C6 fungal-type" evidence="8">
    <location>
        <begin position="21"/>
        <end position="51"/>
    </location>
</feature>
<protein>
    <recommendedName>
        <fullName evidence="8">Zn(2)-C6 fungal-type domain-containing protein</fullName>
    </recommendedName>
</protein>
<dbReference type="InterPro" id="IPR001138">
    <property type="entry name" value="Zn2Cys6_DnaBD"/>
</dbReference>
<dbReference type="SUPFAM" id="SSF57701">
    <property type="entry name" value="Zn2/Cys6 DNA-binding domain"/>
    <property type="match status" value="1"/>
</dbReference>
<comment type="caution">
    <text evidence="9">The sequence shown here is derived from an EMBL/GenBank/DDBJ whole genome shotgun (WGS) entry which is preliminary data.</text>
</comment>
<dbReference type="InterPro" id="IPR052360">
    <property type="entry name" value="Transcr_Regulatory_Proteins"/>
</dbReference>
<dbReference type="EMBL" id="JBFXLQ010000005">
    <property type="protein sequence ID" value="KAL2870709.1"/>
    <property type="molecule type" value="Genomic_DNA"/>
</dbReference>
<evidence type="ECO:0000259" key="8">
    <source>
        <dbReference type="PROSITE" id="PS50048"/>
    </source>
</evidence>
<dbReference type="GeneID" id="98143326"/>
<keyword evidence="10" id="KW-1185">Reference proteome</keyword>
<keyword evidence="5" id="KW-0804">Transcription</keyword>
<dbReference type="SMART" id="SM00066">
    <property type="entry name" value="GAL4"/>
    <property type="match status" value="1"/>
</dbReference>
<dbReference type="Proteomes" id="UP001610432">
    <property type="component" value="Unassembled WGS sequence"/>
</dbReference>
<evidence type="ECO:0000256" key="1">
    <source>
        <dbReference type="ARBA" id="ARBA00022723"/>
    </source>
</evidence>
<reference evidence="9 10" key="1">
    <citation type="submission" date="2024-07" db="EMBL/GenBank/DDBJ databases">
        <title>Section-level genome sequencing and comparative genomics of Aspergillus sections Usti and Cavernicolus.</title>
        <authorList>
            <consortium name="Lawrence Berkeley National Laboratory"/>
            <person name="Nybo J.L."/>
            <person name="Vesth T.C."/>
            <person name="Theobald S."/>
            <person name="Frisvad J.C."/>
            <person name="Larsen T.O."/>
            <person name="Kjaerboelling I."/>
            <person name="Rothschild-Mancinelli K."/>
            <person name="Lyhne E.K."/>
            <person name="Kogle M.E."/>
            <person name="Barry K."/>
            <person name="Clum A."/>
            <person name="Na H."/>
            <person name="Ledsgaard L."/>
            <person name="Lin J."/>
            <person name="Lipzen A."/>
            <person name="Kuo A."/>
            <person name="Riley R."/>
            <person name="Mondo S."/>
            <person name="Labutti K."/>
            <person name="Haridas S."/>
            <person name="Pangalinan J."/>
            <person name="Salamov A.A."/>
            <person name="Simmons B.A."/>
            <person name="Magnuson J.K."/>
            <person name="Chen J."/>
            <person name="Drula E."/>
            <person name="Henrissat B."/>
            <person name="Wiebenga A."/>
            <person name="Lubbers R.J."/>
            <person name="Gomes A.C."/>
            <person name="Macurrencykelacurrency M.R."/>
            <person name="Stajich J."/>
            <person name="Grigoriev I.V."/>
            <person name="Mortensen U.H."/>
            <person name="De Vries R.P."/>
            <person name="Baker S.E."/>
            <person name="Andersen M.R."/>
        </authorList>
    </citation>
    <scope>NUCLEOTIDE SEQUENCE [LARGE SCALE GENOMIC DNA]</scope>
    <source>
        <strain evidence="9 10">CBS 449.75</strain>
    </source>
</reference>
<accession>A0ABR4M1R5</accession>
<keyword evidence="1" id="KW-0479">Metal-binding</keyword>
<dbReference type="Pfam" id="PF00172">
    <property type="entry name" value="Zn_clus"/>
    <property type="match status" value="1"/>
</dbReference>
<keyword evidence="3" id="KW-0805">Transcription regulation</keyword>
<evidence type="ECO:0000256" key="3">
    <source>
        <dbReference type="ARBA" id="ARBA00023015"/>
    </source>
</evidence>
<dbReference type="PANTHER" id="PTHR36206:SF12">
    <property type="entry name" value="ASPERCRYPTIN BIOSYNTHESIS CLUSTER-SPECIFIC TRANSCRIPTION REGULATOR ATNN-RELATED"/>
    <property type="match status" value="1"/>
</dbReference>
<dbReference type="PROSITE" id="PS50048">
    <property type="entry name" value="ZN2_CY6_FUNGAL_2"/>
    <property type="match status" value="1"/>
</dbReference>
<dbReference type="PANTHER" id="PTHR36206">
    <property type="entry name" value="ASPERCRYPTIN BIOSYNTHESIS CLUSTER-SPECIFIC TRANSCRIPTION REGULATOR ATNN-RELATED"/>
    <property type="match status" value="1"/>
</dbReference>
<evidence type="ECO:0000313" key="9">
    <source>
        <dbReference type="EMBL" id="KAL2870709.1"/>
    </source>
</evidence>
<feature type="compositionally biased region" description="Basic and acidic residues" evidence="7">
    <location>
        <begin position="63"/>
        <end position="72"/>
    </location>
</feature>
<evidence type="ECO:0000256" key="2">
    <source>
        <dbReference type="ARBA" id="ARBA00022833"/>
    </source>
</evidence>
<dbReference type="Gene3D" id="4.10.240.10">
    <property type="entry name" value="Zn(2)-C6 fungal-type DNA-binding domain"/>
    <property type="match status" value="1"/>
</dbReference>
<dbReference type="CDD" id="cd00067">
    <property type="entry name" value="GAL4"/>
    <property type="match status" value="1"/>
</dbReference>
<dbReference type="InterPro" id="IPR036864">
    <property type="entry name" value="Zn2-C6_fun-type_DNA-bd_sf"/>
</dbReference>
<dbReference type="PROSITE" id="PS00463">
    <property type="entry name" value="ZN2_CY6_FUNGAL_1"/>
    <property type="match status" value="1"/>
</dbReference>
<feature type="region of interest" description="Disordered" evidence="7">
    <location>
        <begin position="60"/>
        <end position="79"/>
    </location>
</feature>
<gene>
    <name evidence="9" type="ORF">BJX67DRAFT_344423</name>
</gene>
<evidence type="ECO:0000313" key="10">
    <source>
        <dbReference type="Proteomes" id="UP001610432"/>
    </source>
</evidence>
<keyword evidence="6" id="KW-0539">Nucleus</keyword>
<organism evidence="9 10">
    <name type="scientific">Aspergillus lucknowensis</name>
    <dbReference type="NCBI Taxonomy" id="176173"/>
    <lineage>
        <taxon>Eukaryota</taxon>
        <taxon>Fungi</taxon>
        <taxon>Dikarya</taxon>
        <taxon>Ascomycota</taxon>
        <taxon>Pezizomycotina</taxon>
        <taxon>Eurotiomycetes</taxon>
        <taxon>Eurotiomycetidae</taxon>
        <taxon>Eurotiales</taxon>
        <taxon>Aspergillaceae</taxon>
        <taxon>Aspergillus</taxon>
        <taxon>Aspergillus subgen. Nidulantes</taxon>
    </lineage>
</organism>
<evidence type="ECO:0000256" key="5">
    <source>
        <dbReference type="ARBA" id="ARBA00023163"/>
    </source>
</evidence>
<keyword evidence="4" id="KW-0238">DNA-binding</keyword>
<proteinExistence type="predicted"/>
<keyword evidence="2" id="KW-0862">Zinc</keyword>
<evidence type="ECO:0000256" key="4">
    <source>
        <dbReference type="ARBA" id="ARBA00023125"/>
    </source>
</evidence>
<name>A0ABR4M1R5_9EURO</name>
<dbReference type="RefSeq" id="XP_070889688.1">
    <property type="nucleotide sequence ID" value="XM_071028254.1"/>
</dbReference>
<evidence type="ECO:0000256" key="7">
    <source>
        <dbReference type="SAM" id="MobiDB-lite"/>
    </source>
</evidence>
<evidence type="ECO:0000256" key="6">
    <source>
        <dbReference type="ARBA" id="ARBA00023242"/>
    </source>
</evidence>